<sequence length="329" mass="35928">MSLLAQDTALMCNTCFPRLTAQMCTKQAHHFVITYAEMLRLEPTVIRLTLCEVNDLHRRSKAQQQLHPLARHDLGALSVPLRQPQYSTPYSNCMDLPRLLYSSIPTGTASPEVLVEDTSDDIDGANGQGFDPLSRTEGVESSPRSGWHSNMASACDGPSNSLNTMPRPSVPFPSIGQASSSLVQSMSQPQPAALRGVGPREPSRVYASHSSPVTMRMGFGGHRDVHGSPRLIVYNDSVTAMIQSQARHLPEARHQSRLHESCTAPSGRYLFQGPATTALGRHRRRARAASPSDTGIPGLVRLYGGMENPGELAPYDAATRWHWAGQRRG</sequence>
<reference evidence="2" key="1">
    <citation type="submission" date="2023-01" db="EMBL/GenBank/DDBJ databases">
        <title>Colletotrichum chrysophilum M932 genome sequence.</title>
        <authorList>
            <person name="Baroncelli R."/>
        </authorList>
    </citation>
    <scope>NUCLEOTIDE SEQUENCE</scope>
    <source>
        <strain evidence="2">M932</strain>
    </source>
</reference>
<proteinExistence type="predicted"/>
<gene>
    <name evidence="2" type="ORF">CCHR01_14216</name>
</gene>
<evidence type="ECO:0000313" key="2">
    <source>
        <dbReference type="EMBL" id="KAK1843144.1"/>
    </source>
</evidence>
<organism evidence="2 3">
    <name type="scientific">Colletotrichum chrysophilum</name>
    <dbReference type="NCBI Taxonomy" id="1836956"/>
    <lineage>
        <taxon>Eukaryota</taxon>
        <taxon>Fungi</taxon>
        <taxon>Dikarya</taxon>
        <taxon>Ascomycota</taxon>
        <taxon>Pezizomycotina</taxon>
        <taxon>Sordariomycetes</taxon>
        <taxon>Hypocreomycetidae</taxon>
        <taxon>Glomerellales</taxon>
        <taxon>Glomerellaceae</taxon>
        <taxon>Colletotrichum</taxon>
        <taxon>Colletotrichum gloeosporioides species complex</taxon>
    </lineage>
</organism>
<dbReference type="AlphaFoldDB" id="A0AAD9A8F9"/>
<keyword evidence="3" id="KW-1185">Reference proteome</keyword>
<comment type="caution">
    <text evidence="2">The sequence shown here is derived from an EMBL/GenBank/DDBJ whole genome shotgun (WGS) entry which is preliminary data.</text>
</comment>
<dbReference type="Proteomes" id="UP001243330">
    <property type="component" value="Unassembled WGS sequence"/>
</dbReference>
<feature type="region of interest" description="Disordered" evidence="1">
    <location>
        <begin position="119"/>
        <end position="152"/>
    </location>
</feature>
<feature type="compositionally biased region" description="Polar residues" evidence="1">
    <location>
        <begin position="142"/>
        <end position="152"/>
    </location>
</feature>
<name>A0AAD9A8F9_9PEZI</name>
<evidence type="ECO:0000256" key="1">
    <source>
        <dbReference type="SAM" id="MobiDB-lite"/>
    </source>
</evidence>
<evidence type="ECO:0000313" key="3">
    <source>
        <dbReference type="Proteomes" id="UP001243330"/>
    </source>
</evidence>
<accession>A0AAD9A8F9</accession>
<dbReference type="EMBL" id="JAQOWY010000374">
    <property type="protein sequence ID" value="KAK1843144.1"/>
    <property type="molecule type" value="Genomic_DNA"/>
</dbReference>
<protein>
    <submittedName>
        <fullName evidence="2">Uncharacterized protein</fullName>
    </submittedName>
</protein>